<evidence type="ECO:0000313" key="3">
    <source>
        <dbReference type="RefSeq" id="XP_022290064.1"/>
    </source>
</evidence>
<dbReference type="Proteomes" id="UP000694844">
    <property type="component" value="Chromosome 6"/>
</dbReference>
<reference evidence="3" key="1">
    <citation type="submission" date="2025-08" db="UniProtKB">
        <authorList>
            <consortium name="RefSeq"/>
        </authorList>
    </citation>
    <scope>IDENTIFICATION</scope>
    <source>
        <tissue evidence="3">Whole sample</tissue>
    </source>
</reference>
<accession>A0A8B8AJ58</accession>
<sequence>MFRLFFRLLCFEIILLLLFIQNSQNNATVPECERDYGCCYGYFWNSKTDNCTKCIAGRTGPNCSIICPYPTFGDECQGSCNCSKDTCDYSTGCKTMTTDV</sequence>
<keyword evidence="1" id="KW-0732">Signal</keyword>
<dbReference type="KEGG" id="cvn:111101755"/>
<organism evidence="2 3">
    <name type="scientific">Crassostrea virginica</name>
    <name type="common">Eastern oyster</name>
    <dbReference type="NCBI Taxonomy" id="6565"/>
    <lineage>
        <taxon>Eukaryota</taxon>
        <taxon>Metazoa</taxon>
        <taxon>Spiralia</taxon>
        <taxon>Lophotrochozoa</taxon>
        <taxon>Mollusca</taxon>
        <taxon>Bivalvia</taxon>
        <taxon>Autobranchia</taxon>
        <taxon>Pteriomorphia</taxon>
        <taxon>Ostreida</taxon>
        <taxon>Ostreoidea</taxon>
        <taxon>Ostreidae</taxon>
        <taxon>Crassostrea</taxon>
    </lineage>
</organism>
<evidence type="ECO:0000313" key="2">
    <source>
        <dbReference type="Proteomes" id="UP000694844"/>
    </source>
</evidence>
<feature type="chain" id="PRO_5034862221" evidence="1">
    <location>
        <begin position="26"/>
        <end position="100"/>
    </location>
</feature>
<dbReference type="AlphaFoldDB" id="A0A8B8AJ58"/>
<proteinExistence type="predicted"/>
<feature type="signal peptide" evidence="1">
    <location>
        <begin position="1"/>
        <end position="25"/>
    </location>
</feature>
<evidence type="ECO:0000256" key="1">
    <source>
        <dbReference type="SAM" id="SignalP"/>
    </source>
</evidence>
<keyword evidence="2" id="KW-1185">Reference proteome</keyword>
<dbReference type="GeneID" id="111101755"/>
<gene>
    <name evidence="3" type="primary">LOC111101755</name>
</gene>
<dbReference type="RefSeq" id="XP_022290064.1">
    <property type="nucleotide sequence ID" value="XM_022434356.1"/>
</dbReference>
<dbReference type="OrthoDB" id="10252017at2759"/>
<protein>
    <submittedName>
        <fullName evidence="3">Scavenger receptor class F member 2-like</fullName>
    </submittedName>
</protein>
<name>A0A8B8AJ58_CRAVI</name>
<dbReference type="Gene3D" id="2.170.300.10">
    <property type="entry name" value="Tie2 ligand-binding domain superfamily"/>
    <property type="match status" value="1"/>
</dbReference>